<reference evidence="2" key="2">
    <citation type="journal article" date="2021" name="PeerJ">
        <title>Extensive microbial diversity within the chicken gut microbiome revealed by metagenomics and culture.</title>
        <authorList>
            <person name="Gilroy R."/>
            <person name="Ravi A."/>
            <person name="Getino M."/>
            <person name="Pursley I."/>
            <person name="Horton D.L."/>
            <person name="Alikhan N.F."/>
            <person name="Baker D."/>
            <person name="Gharbi K."/>
            <person name="Hall N."/>
            <person name="Watson M."/>
            <person name="Adriaenssens E.M."/>
            <person name="Foster-Nyarko E."/>
            <person name="Jarju S."/>
            <person name="Secka A."/>
            <person name="Antonio M."/>
            <person name="Oren A."/>
            <person name="Chaudhuri R.R."/>
            <person name="La Ragione R."/>
            <person name="Hildebrand F."/>
            <person name="Pallen M.J."/>
        </authorList>
    </citation>
    <scope>NUCLEOTIDE SEQUENCE</scope>
    <source>
        <strain evidence="2">ChiHecec2B26-709</strain>
    </source>
</reference>
<protein>
    <submittedName>
        <fullName evidence="2">Uncharacterized protein</fullName>
    </submittedName>
</protein>
<evidence type="ECO:0000313" key="3">
    <source>
        <dbReference type="Proteomes" id="UP000886881"/>
    </source>
</evidence>
<keyword evidence="1" id="KW-0732">Signal</keyword>
<comment type="caution">
    <text evidence="2">The sequence shown here is derived from an EMBL/GenBank/DDBJ whole genome shotgun (WGS) entry which is preliminary data.</text>
</comment>
<gene>
    <name evidence="2" type="ORF">IAC35_00425</name>
</gene>
<feature type="signal peptide" evidence="1">
    <location>
        <begin position="1"/>
        <end position="24"/>
    </location>
</feature>
<organism evidence="2 3">
    <name type="scientific">Candidatus Cryptobacteroides merdipullorum</name>
    <dbReference type="NCBI Taxonomy" id="2840771"/>
    <lineage>
        <taxon>Bacteria</taxon>
        <taxon>Pseudomonadati</taxon>
        <taxon>Bacteroidota</taxon>
        <taxon>Bacteroidia</taxon>
        <taxon>Bacteroidales</taxon>
        <taxon>Candidatus Cryptobacteroides</taxon>
    </lineage>
</organism>
<accession>A0A9D1GLE5</accession>
<dbReference type="AlphaFoldDB" id="A0A9D1GLE5"/>
<proteinExistence type="predicted"/>
<name>A0A9D1GLE5_9BACT</name>
<dbReference type="Proteomes" id="UP000886881">
    <property type="component" value="Unassembled WGS sequence"/>
</dbReference>
<evidence type="ECO:0000313" key="2">
    <source>
        <dbReference type="EMBL" id="HIT46305.1"/>
    </source>
</evidence>
<dbReference type="EMBL" id="DVLC01000005">
    <property type="protein sequence ID" value="HIT46305.1"/>
    <property type="molecule type" value="Genomic_DNA"/>
</dbReference>
<reference evidence="2" key="1">
    <citation type="submission" date="2020-10" db="EMBL/GenBank/DDBJ databases">
        <authorList>
            <person name="Gilroy R."/>
        </authorList>
    </citation>
    <scope>NUCLEOTIDE SEQUENCE</scope>
    <source>
        <strain evidence="2">ChiHecec2B26-709</strain>
    </source>
</reference>
<feature type="chain" id="PRO_5039664831" evidence="1">
    <location>
        <begin position="25"/>
        <end position="54"/>
    </location>
</feature>
<sequence>MKNHTRNIFTAALLSGIFCLGADAQVSYLSRIEWQAEPVEIVTESSGKGGGKSS</sequence>
<evidence type="ECO:0000256" key="1">
    <source>
        <dbReference type="SAM" id="SignalP"/>
    </source>
</evidence>